<dbReference type="Proteomes" id="UP001595844">
    <property type="component" value="Unassembled WGS sequence"/>
</dbReference>
<evidence type="ECO:0000256" key="5">
    <source>
        <dbReference type="ARBA" id="ARBA00023136"/>
    </source>
</evidence>
<feature type="domain" description="EamA" evidence="8">
    <location>
        <begin position="15"/>
        <end position="150"/>
    </location>
</feature>
<feature type="transmembrane region" description="Helical" evidence="7">
    <location>
        <begin position="162"/>
        <end position="179"/>
    </location>
</feature>
<reference evidence="10" key="1">
    <citation type="journal article" date="2019" name="Int. J. Syst. Evol. Microbiol.">
        <title>The Global Catalogue of Microorganisms (GCM) 10K type strain sequencing project: providing services to taxonomists for standard genome sequencing and annotation.</title>
        <authorList>
            <consortium name="The Broad Institute Genomics Platform"/>
            <consortium name="The Broad Institute Genome Sequencing Center for Infectious Disease"/>
            <person name="Wu L."/>
            <person name="Ma J."/>
        </authorList>
    </citation>
    <scope>NUCLEOTIDE SEQUENCE [LARGE SCALE GENOMIC DNA]</scope>
    <source>
        <strain evidence="10">IBRC-M 10490</strain>
    </source>
</reference>
<evidence type="ECO:0000259" key="8">
    <source>
        <dbReference type="Pfam" id="PF00892"/>
    </source>
</evidence>
<organism evidence="9 10">
    <name type="scientific">Nocardia halotolerans</name>
    <dbReference type="NCBI Taxonomy" id="1755878"/>
    <lineage>
        <taxon>Bacteria</taxon>
        <taxon>Bacillati</taxon>
        <taxon>Actinomycetota</taxon>
        <taxon>Actinomycetes</taxon>
        <taxon>Mycobacteriales</taxon>
        <taxon>Nocardiaceae</taxon>
        <taxon>Nocardia</taxon>
    </lineage>
</organism>
<feature type="transmembrane region" description="Helical" evidence="7">
    <location>
        <begin position="286"/>
        <end position="305"/>
    </location>
</feature>
<feature type="transmembrane region" description="Helical" evidence="7">
    <location>
        <begin position="12"/>
        <end position="34"/>
    </location>
</feature>
<feature type="transmembrane region" description="Helical" evidence="7">
    <location>
        <begin position="191"/>
        <end position="211"/>
    </location>
</feature>
<feature type="transmembrane region" description="Helical" evidence="7">
    <location>
        <begin position="40"/>
        <end position="65"/>
    </location>
</feature>
<feature type="transmembrane region" description="Helical" evidence="7">
    <location>
        <begin position="105"/>
        <end position="125"/>
    </location>
</feature>
<evidence type="ECO:0000256" key="3">
    <source>
        <dbReference type="ARBA" id="ARBA00022692"/>
    </source>
</evidence>
<feature type="transmembrane region" description="Helical" evidence="7">
    <location>
        <begin position="132"/>
        <end position="150"/>
    </location>
</feature>
<evidence type="ECO:0000313" key="10">
    <source>
        <dbReference type="Proteomes" id="UP001595844"/>
    </source>
</evidence>
<keyword evidence="4 7" id="KW-1133">Transmembrane helix</keyword>
<evidence type="ECO:0000256" key="6">
    <source>
        <dbReference type="SAM" id="MobiDB-lite"/>
    </source>
</evidence>
<proteinExistence type="inferred from homology"/>
<dbReference type="InterPro" id="IPR050638">
    <property type="entry name" value="AA-Vitamin_Transporters"/>
</dbReference>
<comment type="similarity">
    <text evidence="2">Belongs to the EamA transporter family.</text>
</comment>
<dbReference type="PANTHER" id="PTHR32322:SF2">
    <property type="entry name" value="EAMA DOMAIN-CONTAINING PROTEIN"/>
    <property type="match status" value="1"/>
</dbReference>
<comment type="subcellular location">
    <subcellularLocation>
        <location evidence="1">Membrane</location>
        <topology evidence="1">Multi-pass membrane protein</topology>
    </subcellularLocation>
</comment>
<evidence type="ECO:0000313" key="9">
    <source>
        <dbReference type="EMBL" id="MFC4375775.1"/>
    </source>
</evidence>
<dbReference type="PANTHER" id="PTHR32322">
    <property type="entry name" value="INNER MEMBRANE TRANSPORTER"/>
    <property type="match status" value="1"/>
</dbReference>
<protein>
    <submittedName>
        <fullName evidence="9">DMT family transporter</fullName>
    </submittedName>
</protein>
<evidence type="ECO:0000256" key="4">
    <source>
        <dbReference type="ARBA" id="ARBA00022989"/>
    </source>
</evidence>
<feature type="transmembrane region" description="Helical" evidence="7">
    <location>
        <begin position="77"/>
        <end position="99"/>
    </location>
</feature>
<feature type="transmembrane region" description="Helical" evidence="7">
    <location>
        <begin position="231"/>
        <end position="253"/>
    </location>
</feature>
<dbReference type="InterPro" id="IPR037185">
    <property type="entry name" value="EmrE-like"/>
</dbReference>
<evidence type="ECO:0000256" key="2">
    <source>
        <dbReference type="ARBA" id="ARBA00007362"/>
    </source>
</evidence>
<gene>
    <name evidence="9" type="ORF">ACFO5K_16865</name>
</gene>
<dbReference type="InterPro" id="IPR000620">
    <property type="entry name" value="EamA_dom"/>
</dbReference>
<keyword evidence="3 7" id="KW-0812">Transmembrane</keyword>
<feature type="transmembrane region" description="Helical" evidence="7">
    <location>
        <begin position="260"/>
        <end position="280"/>
    </location>
</feature>
<accession>A0ABV8VLW0</accession>
<keyword evidence="5 7" id="KW-0472">Membrane</keyword>
<evidence type="ECO:0000256" key="7">
    <source>
        <dbReference type="SAM" id="Phobius"/>
    </source>
</evidence>
<dbReference type="SUPFAM" id="SSF103481">
    <property type="entry name" value="Multidrug resistance efflux transporter EmrE"/>
    <property type="match status" value="2"/>
</dbReference>
<feature type="region of interest" description="Disordered" evidence="6">
    <location>
        <begin position="311"/>
        <end position="345"/>
    </location>
</feature>
<dbReference type="Pfam" id="PF00892">
    <property type="entry name" value="EamA"/>
    <property type="match status" value="2"/>
</dbReference>
<dbReference type="RefSeq" id="WP_378563027.1">
    <property type="nucleotide sequence ID" value="NZ_JBHSDL010000014.1"/>
</dbReference>
<name>A0ABV8VLW0_9NOCA</name>
<sequence length="345" mass="35256">METLTHDGVSNRLRIGLLFALASAASFGLSGPLARGLMNAGWSAAAVVAARVLLAGVVLLPLALPQLRGNWKLLRDNAGLVTAYGLVAVAGTQLAYFNAVAHMEVGAALLIEYTAPIVVVGWLWVRHRQRPGAATVAGAALGITGLLLVLDVTSGMSTDPVGVAWALGAMFGAAAYFVLSAQGGDLPGTVLAAGGLLIGGSILLLAGAIGILPLRATTQPVVFDDFTTTWWVPILLIGIVTAAIAYVTGIAATRRLGARLASFVALTEVLAALAFAWALLGEAPRPIQLLGGTLILIGVIAVRLGEPKVGALGDPETPADTPTSHHGQQPRSPVVDTDTAPHAPR</sequence>
<feature type="compositionally biased region" description="Polar residues" evidence="6">
    <location>
        <begin position="320"/>
        <end position="331"/>
    </location>
</feature>
<comment type="caution">
    <text evidence="9">The sequence shown here is derived from an EMBL/GenBank/DDBJ whole genome shotgun (WGS) entry which is preliminary data.</text>
</comment>
<feature type="domain" description="EamA" evidence="8">
    <location>
        <begin position="162"/>
        <end position="302"/>
    </location>
</feature>
<dbReference type="EMBL" id="JBHSDL010000014">
    <property type="protein sequence ID" value="MFC4375775.1"/>
    <property type="molecule type" value="Genomic_DNA"/>
</dbReference>
<evidence type="ECO:0000256" key="1">
    <source>
        <dbReference type="ARBA" id="ARBA00004141"/>
    </source>
</evidence>
<keyword evidence="10" id="KW-1185">Reference proteome</keyword>